<gene>
    <name evidence="2" type="ORF">SSX86_007374</name>
</gene>
<evidence type="ECO:0008006" key="4">
    <source>
        <dbReference type="Google" id="ProtNLM"/>
    </source>
</evidence>
<reference evidence="2 3" key="1">
    <citation type="submission" date="2024-04" db="EMBL/GenBank/DDBJ databases">
        <title>The reference genome of an endangered Asteraceae, Deinandra increscens subsp. villosa, native to the Central Coast of California.</title>
        <authorList>
            <person name="Guilliams M."/>
            <person name="Hasenstab-Lehman K."/>
            <person name="Meyer R."/>
            <person name="Mcevoy S."/>
        </authorList>
    </citation>
    <scope>NUCLEOTIDE SEQUENCE [LARGE SCALE GENOMIC DNA]</scope>
    <source>
        <tissue evidence="2">Leaf</tissue>
    </source>
</reference>
<accession>A0AAP0DI31</accession>
<evidence type="ECO:0000313" key="3">
    <source>
        <dbReference type="Proteomes" id="UP001408789"/>
    </source>
</evidence>
<name>A0AAP0DI31_9ASTR</name>
<dbReference type="AlphaFoldDB" id="A0AAP0DI31"/>
<dbReference type="EMBL" id="JBCNJP010000009">
    <property type="protein sequence ID" value="KAK9073052.1"/>
    <property type="molecule type" value="Genomic_DNA"/>
</dbReference>
<keyword evidence="1" id="KW-0175">Coiled coil</keyword>
<feature type="coiled-coil region" evidence="1">
    <location>
        <begin position="116"/>
        <end position="157"/>
    </location>
</feature>
<organism evidence="2 3">
    <name type="scientific">Deinandra increscens subsp. villosa</name>
    <dbReference type="NCBI Taxonomy" id="3103831"/>
    <lineage>
        <taxon>Eukaryota</taxon>
        <taxon>Viridiplantae</taxon>
        <taxon>Streptophyta</taxon>
        <taxon>Embryophyta</taxon>
        <taxon>Tracheophyta</taxon>
        <taxon>Spermatophyta</taxon>
        <taxon>Magnoliopsida</taxon>
        <taxon>eudicotyledons</taxon>
        <taxon>Gunneridae</taxon>
        <taxon>Pentapetalae</taxon>
        <taxon>asterids</taxon>
        <taxon>campanulids</taxon>
        <taxon>Asterales</taxon>
        <taxon>Asteraceae</taxon>
        <taxon>Asteroideae</taxon>
        <taxon>Heliantheae alliance</taxon>
        <taxon>Madieae</taxon>
        <taxon>Madiinae</taxon>
        <taxon>Deinandra</taxon>
    </lineage>
</organism>
<comment type="caution">
    <text evidence="2">The sequence shown here is derived from an EMBL/GenBank/DDBJ whole genome shotgun (WGS) entry which is preliminary data.</text>
</comment>
<dbReference type="Proteomes" id="UP001408789">
    <property type="component" value="Unassembled WGS sequence"/>
</dbReference>
<evidence type="ECO:0000313" key="2">
    <source>
        <dbReference type="EMBL" id="KAK9073052.1"/>
    </source>
</evidence>
<dbReference type="PANTHER" id="PTHR35731">
    <property type="entry name" value="8-AMINO-7-OXONONANOATE SYNTHASE"/>
    <property type="match status" value="1"/>
</dbReference>
<evidence type="ECO:0000256" key="1">
    <source>
        <dbReference type="SAM" id="Coils"/>
    </source>
</evidence>
<sequence>MISLKTIESTFTTTKHEFFHKTTIKNNNYHSRFFICKSKDSDTNTPSSEPSPEGDARKQELLARIAMLQTQKVRLTDYLDERSEYLTKFAEEASAEIDQVGENALKELDEASARIMGNIESQMQAFEESAESSRQEIQENQKKIDDFETRFENEINEGLFFKNLGQTKPVDKTIAKEEAEKVKEVTKQTAGKETRRNIYLALIGLVSISLIDSLISPSFDWRKGVILGLILVGLVTQLTYEQKVLGETQTKETKENEDKKE</sequence>
<proteinExistence type="predicted"/>
<protein>
    <recommendedName>
        <fullName evidence="4">8-amino-7-oxononanoate synthase</fullName>
    </recommendedName>
</protein>
<keyword evidence="3" id="KW-1185">Reference proteome</keyword>
<dbReference type="GO" id="GO:0009507">
    <property type="term" value="C:chloroplast"/>
    <property type="evidence" value="ECO:0007669"/>
    <property type="project" value="TreeGrafter"/>
</dbReference>
<dbReference type="PANTHER" id="PTHR35731:SF1">
    <property type="entry name" value="8-AMINO-7-OXONONANOATE SYNTHASE"/>
    <property type="match status" value="1"/>
</dbReference>